<dbReference type="HOGENOM" id="CLU_036584_1_0_7"/>
<feature type="chain" id="PRO_5003203114" evidence="3">
    <location>
        <begin position="22"/>
        <end position="290"/>
    </location>
</feature>
<name>E5Y1H1_BILW3</name>
<reference evidence="4 5" key="2">
    <citation type="submission" date="2013-04" db="EMBL/GenBank/DDBJ databases">
        <title>The Genome Sequence of Bilophila wadsworthia 3_1_6.</title>
        <authorList>
            <consortium name="The Broad Institute Genomics Platform"/>
            <person name="Earl A."/>
            <person name="Ward D."/>
            <person name="Feldgarden M."/>
            <person name="Gevers D."/>
            <person name="Sibley C."/>
            <person name="Strauss J."/>
            <person name="Allen-Vercoe E."/>
            <person name="Walker B."/>
            <person name="Young S."/>
            <person name="Zeng Q."/>
            <person name="Gargeya S."/>
            <person name="Fitzgerald M."/>
            <person name="Haas B."/>
            <person name="Abouelleil A."/>
            <person name="Allen A.W."/>
            <person name="Alvarado L."/>
            <person name="Arachchi H.M."/>
            <person name="Berlin A.M."/>
            <person name="Chapman S.B."/>
            <person name="Gainer-Dewar J."/>
            <person name="Goldberg J."/>
            <person name="Griggs A."/>
            <person name="Gujja S."/>
            <person name="Hansen M."/>
            <person name="Howarth C."/>
            <person name="Imamovic A."/>
            <person name="Ireland A."/>
            <person name="Larimer J."/>
            <person name="McCowan C."/>
            <person name="Murphy C."/>
            <person name="Pearson M."/>
            <person name="Poon T.W."/>
            <person name="Priest M."/>
            <person name="Roberts A."/>
            <person name="Saif S."/>
            <person name="Shea T."/>
            <person name="Sisk P."/>
            <person name="Sykes S."/>
            <person name="Wortman J."/>
            <person name="Nusbaum C."/>
            <person name="Birren B."/>
        </authorList>
    </citation>
    <scope>NUCLEOTIDE SEQUENCE [LARGE SCALE GENOMIC DNA]</scope>
    <source>
        <strain evidence="4 5">3_1_6</strain>
    </source>
</reference>
<comment type="caution">
    <text evidence="4">The sequence shown here is derived from an EMBL/GenBank/DDBJ whole genome shotgun (WGS) entry which is preliminary data.</text>
</comment>
<dbReference type="Gene3D" id="3.40.50.1400">
    <property type="match status" value="2"/>
</dbReference>
<dbReference type="GeneID" id="78087167"/>
<protein>
    <submittedName>
        <fullName evidence="4">Uncharacterized protein</fullName>
    </submittedName>
</protein>
<feature type="active site" description="Proton acceptor" evidence="1">
    <location>
        <position position="168"/>
    </location>
</feature>
<sequence>MKKCFVMVLLCCLLVAGTAFAKTGTLLVAFGTSMDSARPAIDDIEKAYKKAAGNEPVLLAFTSDIIRNKLAKEGKPVLSVNAAMNELAAQGVTDLKIQSLHIAPAEEYNQLERMVVKNITKNPGVFKTVKVGYPLLVSEKDLDAVVKVVLASLPKDRKPGDAVVLMGHGNDRGPGDLTLAATAAAFHKADPHVWLATVEGSNSFDNVLPKLKASGAKRVWLQPFMIVAGDHANNDLAGPEEDSWASRIKAAGMTPMPNLKGLGQLKGIQDIFLSHTQNAVVDLANTKKVD</sequence>
<feature type="signal peptide" evidence="3">
    <location>
        <begin position="1"/>
        <end position="21"/>
    </location>
</feature>
<feature type="binding site" evidence="2">
    <location>
        <position position="231"/>
    </location>
    <ligand>
        <name>Co(2+)</name>
        <dbReference type="ChEBI" id="CHEBI:48828"/>
    </ligand>
</feature>
<evidence type="ECO:0000313" key="5">
    <source>
        <dbReference type="Proteomes" id="UP000006034"/>
    </source>
</evidence>
<dbReference type="InterPro" id="IPR010388">
    <property type="entry name" value="Anaerobic_Co-chelatase"/>
</dbReference>
<dbReference type="PIRSF" id="PIRSF033579">
    <property type="entry name" value="Anaer_Co_chel"/>
    <property type="match status" value="1"/>
</dbReference>
<keyword evidence="2" id="KW-0479">Metal-binding</keyword>
<keyword evidence="5" id="KW-1185">Reference proteome</keyword>
<gene>
    <name evidence="4" type="ORF">HMPREF0179_00030</name>
</gene>
<evidence type="ECO:0000256" key="3">
    <source>
        <dbReference type="SAM" id="SignalP"/>
    </source>
</evidence>
<dbReference type="STRING" id="563192.HMPREF0179_00030"/>
<dbReference type="EMBL" id="ADCP02000002">
    <property type="protein sequence ID" value="EFV46143.1"/>
    <property type="molecule type" value="Genomic_DNA"/>
</dbReference>
<dbReference type="OrthoDB" id="9770331at2"/>
<feature type="binding site" evidence="2">
    <location>
        <position position="199"/>
    </location>
    <ligand>
        <name>Co(2+)</name>
        <dbReference type="ChEBI" id="CHEBI:48828"/>
    </ligand>
</feature>
<evidence type="ECO:0000313" key="4">
    <source>
        <dbReference type="EMBL" id="EFV46143.1"/>
    </source>
</evidence>
<accession>E5Y1H1</accession>
<proteinExistence type="predicted"/>
<evidence type="ECO:0000256" key="1">
    <source>
        <dbReference type="PIRSR" id="PIRSR033579-1"/>
    </source>
</evidence>
<dbReference type="AlphaFoldDB" id="E5Y1H1"/>
<dbReference type="GO" id="GO:0019251">
    <property type="term" value="P:anaerobic cobalamin biosynthetic process"/>
    <property type="evidence" value="ECO:0007669"/>
    <property type="project" value="InterPro"/>
</dbReference>
<dbReference type="Pfam" id="PF06180">
    <property type="entry name" value="CbiK"/>
    <property type="match status" value="1"/>
</dbReference>
<dbReference type="CDD" id="cd03413">
    <property type="entry name" value="CbiK_C"/>
    <property type="match status" value="1"/>
</dbReference>
<keyword evidence="3" id="KW-0732">Signal</keyword>
<reference evidence="4 5" key="1">
    <citation type="submission" date="2010-10" db="EMBL/GenBank/DDBJ databases">
        <authorList>
            <consortium name="The Broad Institute Genome Sequencing Platform"/>
            <person name="Ward D."/>
            <person name="Earl A."/>
            <person name="Feldgarden M."/>
            <person name="Young S.K."/>
            <person name="Gargeya S."/>
            <person name="Zeng Q."/>
            <person name="Alvarado L."/>
            <person name="Berlin A."/>
            <person name="Bochicchio J."/>
            <person name="Chapman S.B."/>
            <person name="Chen Z."/>
            <person name="Freedman E."/>
            <person name="Gellesch M."/>
            <person name="Goldberg J."/>
            <person name="Griggs A."/>
            <person name="Gujja S."/>
            <person name="Heilman E."/>
            <person name="Heiman D."/>
            <person name="Howarth C."/>
            <person name="Mehta T."/>
            <person name="Neiman D."/>
            <person name="Pearson M."/>
            <person name="Roberts A."/>
            <person name="Saif S."/>
            <person name="Shea T."/>
            <person name="Shenoy N."/>
            <person name="Sisk P."/>
            <person name="Stolte C."/>
            <person name="Sykes S."/>
            <person name="White J."/>
            <person name="Yandava C."/>
            <person name="Allen-Vercoe E."/>
            <person name="Sibley C."/>
            <person name="Ambrose C.E."/>
            <person name="Strauss J."/>
            <person name="Daigneault M."/>
            <person name="Haas B."/>
            <person name="Nusbaum C."/>
            <person name="Birren B."/>
        </authorList>
    </citation>
    <scope>NUCLEOTIDE SEQUENCE [LARGE SCALE GENOMIC DNA]</scope>
    <source>
        <strain evidence="4 5">3_1_6</strain>
    </source>
</reference>
<dbReference type="eggNOG" id="COG4822">
    <property type="taxonomic scope" value="Bacteria"/>
</dbReference>
<dbReference type="SUPFAM" id="SSF53800">
    <property type="entry name" value="Chelatase"/>
    <property type="match status" value="1"/>
</dbReference>
<keyword evidence="2" id="KW-0170">Cobalt</keyword>
<dbReference type="Proteomes" id="UP000006034">
    <property type="component" value="Unassembled WGS sequence"/>
</dbReference>
<organism evidence="4 5">
    <name type="scientific">Bilophila wadsworthia (strain 3_1_6)</name>
    <dbReference type="NCBI Taxonomy" id="563192"/>
    <lineage>
        <taxon>Bacteria</taxon>
        <taxon>Pseudomonadati</taxon>
        <taxon>Thermodesulfobacteriota</taxon>
        <taxon>Desulfovibrionia</taxon>
        <taxon>Desulfovibrionales</taxon>
        <taxon>Desulfovibrionaceae</taxon>
        <taxon>Bilophila</taxon>
    </lineage>
</organism>
<dbReference type="GO" id="GO:0016852">
    <property type="term" value="F:sirohydrochlorin cobaltochelatase activity"/>
    <property type="evidence" value="ECO:0007669"/>
    <property type="project" value="InterPro"/>
</dbReference>
<dbReference type="GO" id="GO:0046872">
    <property type="term" value="F:metal ion binding"/>
    <property type="evidence" value="ECO:0007669"/>
    <property type="project" value="UniProtKB-KW"/>
</dbReference>
<dbReference type="RefSeq" id="WP_005023872.1">
    <property type="nucleotide sequence ID" value="NZ_KE150239.1"/>
</dbReference>
<evidence type="ECO:0000256" key="2">
    <source>
        <dbReference type="PIRSR" id="PIRSR033579-3"/>
    </source>
</evidence>
<feature type="binding site" evidence="2">
    <location>
        <position position="168"/>
    </location>
    <ligand>
        <name>Co(2+)</name>
        <dbReference type="ChEBI" id="CHEBI:48828"/>
    </ligand>
</feature>